<dbReference type="AlphaFoldDB" id="A0A834U983"/>
<protein>
    <submittedName>
        <fullName evidence="2">Uncharacterized protein</fullName>
    </submittedName>
</protein>
<evidence type="ECO:0000313" key="2">
    <source>
        <dbReference type="EMBL" id="KAF7423306.1"/>
    </source>
</evidence>
<sequence length="172" mass="18714">MVGPKNWRGPGRQAGRQASGRQASGRQQAGRQAGRVGSRPGRHRQSRQAKQARSGGGGGGGVRRGEVAPLASSRLERGELCPTPLLREVPMNFATLDKKWFHEVAEKTARERRSNGQTEPRANQVLWPVAFPITLRLGSPPVCVPKATAAGPSSVSRRWCHLAKIEPPTVWY</sequence>
<evidence type="ECO:0000313" key="3">
    <source>
        <dbReference type="Proteomes" id="UP000600918"/>
    </source>
</evidence>
<keyword evidence="3" id="KW-1185">Reference proteome</keyword>
<accession>A0A834U983</accession>
<proteinExistence type="predicted"/>
<name>A0A834U983_VESPE</name>
<dbReference type="EMBL" id="JACSDY010000007">
    <property type="protein sequence ID" value="KAF7423306.1"/>
    <property type="molecule type" value="Genomic_DNA"/>
</dbReference>
<reference evidence="2" key="1">
    <citation type="journal article" date="2020" name="G3 (Bethesda)">
        <title>High-Quality Assemblies for Three Invasive Social Wasps from the &lt;i&gt;Vespula&lt;/i&gt; Genus.</title>
        <authorList>
            <person name="Harrop T.W.R."/>
            <person name="Guhlin J."/>
            <person name="McLaughlin G.M."/>
            <person name="Permina E."/>
            <person name="Stockwell P."/>
            <person name="Gilligan J."/>
            <person name="Le Lec M.F."/>
            <person name="Gruber M.A.M."/>
            <person name="Quinn O."/>
            <person name="Lovegrove M."/>
            <person name="Duncan E.J."/>
            <person name="Remnant E.J."/>
            <person name="Van Eeckhoven J."/>
            <person name="Graham B."/>
            <person name="Knapp R.A."/>
            <person name="Langford K.W."/>
            <person name="Kronenberg Z."/>
            <person name="Press M.O."/>
            <person name="Eacker S.M."/>
            <person name="Wilson-Rankin E.E."/>
            <person name="Purcell J."/>
            <person name="Lester P.J."/>
            <person name="Dearden P.K."/>
        </authorList>
    </citation>
    <scope>NUCLEOTIDE SEQUENCE</scope>
    <source>
        <strain evidence="2">Volc-1</strain>
    </source>
</reference>
<evidence type="ECO:0000256" key="1">
    <source>
        <dbReference type="SAM" id="MobiDB-lite"/>
    </source>
</evidence>
<comment type="caution">
    <text evidence="2">The sequence shown here is derived from an EMBL/GenBank/DDBJ whole genome shotgun (WGS) entry which is preliminary data.</text>
</comment>
<feature type="region of interest" description="Disordered" evidence="1">
    <location>
        <begin position="1"/>
        <end position="74"/>
    </location>
</feature>
<dbReference type="Proteomes" id="UP000600918">
    <property type="component" value="Unassembled WGS sequence"/>
</dbReference>
<gene>
    <name evidence="2" type="ORF">H0235_008589</name>
</gene>
<feature type="compositionally biased region" description="Low complexity" evidence="1">
    <location>
        <begin position="8"/>
        <end position="39"/>
    </location>
</feature>
<organism evidence="2 3">
    <name type="scientific">Vespula pensylvanica</name>
    <name type="common">Western yellow jacket</name>
    <name type="synonym">Wasp</name>
    <dbReference type="NCBI Taxonomy" id="30213"/>
    <lineage>
        <taxon>Eukaryota</taxon>
        <taxon>Metazoa</taxon>
        <taxon>Ecdysozoa</taxon>
        <taxon>Arthropoda</taxon>
        <taxon>Hexapoda</taxon>
        <taxon>Insecta</taxon>
        <taxon>Pterygota</taxon>
        <taxon>Neoptera</taxon>
        <taxon>Endopterygota</taxon>
        <taxon>Hymenoptera</taxon>
        <taxon>Apocrita</taxon>
        <taxon>Aculeata</taxon>
        <taxon>Vespoidea</taxon>
        <taxon>Vespidae</taxon>
        <taxon>Vespinae</taxon>
        <taxon>Vespula</taxon>
    </lineage>
</organism>